<feature type="region of interest" description="Disordered" evidence="14">
    <location>
        <begin position="174"/>
        <end position="214"/>
    </location>
</feature>
<evidence type="ECO:0000256" key="4">
    <source>
        <dbReference type="ARBA" id="ARBA00022603"/>
    </source>
</evidence>
<dbReference type="GO" id="GO:0016279">
    <property type="term" value="F:protein-lysine N-methyltransferase activity"/>
    <property type="evidence" value="ECO:0007669"/>
    <property type="project" value="UniProtKB-ARBA"/>
</dbReference>
<dbReference type="InterPro" id="IPR001965">
    <property type="entry name" value="Znf_PHD"/>
</dbReference>
<feature type="region of interest" description="Disordered" evidence="14">
    <location>
        <begin position="1"/>
        <end position="33"/>
    </location>
</feature>
<keyword evidence="10" id="KW-0862">Zinc</keyword>
<dbReference type="Pfam" id="PF17907">
    <property type="entry name" value="AWS"/>
    <property type="match status" value="1"/>
</dbReference>
<dbReference type="InterPro" id="IPR041306">
    <property type="entry name" value="C5HCH"/>
</dbReference>
<dbReference type="SMART" id="SM00570">
    <property type="entry name" value="AWS"/>
    <property type="match status" value="1"/>
</dbReference>
<dbReference type="PANTHER" id="PTHR22884">
    <property type="entry name" value="SET DOMAIN PROTEINS"/>
    <property type="match status" value="1"/>
</dbReference>
<dbReference type="InterPro" id="IPR013083">
    <property type="entry name" value="Znf_RING/FYVE/PHD"/>
</dbReference>
<dbReference type="Gene3D" id="3.30.40.10">
    <property type="entry name" value="Zinc/RING finger domain, C3HC4 (zinc finger)"/>
    <property type="match status" value="3"/>
</dbReference>
<feature type="compositionally biased region" description="Gly residues" evidence="14">
    <location>
        <begin position="939"/>
        <end position="950"/>
    </location>
</feature>
<dbReference type="CDD" id="cd19173">
    <property type="entry name" value="SET_NSD"/>
    <property type="match status" value="1"/>
</dbReference>
<evidence type="ECO:0000256" key="8">
    <source>
        <dbReference type="ARBA" id="ARBA00022737"/>
    </source>
</evidence>
<dbReference type="CDD" id="cd20144">
    <property type="entry name" value="PWWP_NSD_rpt1"/>
    <property type="match status" value="1"/>
</dbReference>
<dbReference type="PROSITE" id="PS51215">
    <property type="entry name" value="AWS"/>
    <property type="match status" value="1"/>
</dbReference>
<keyword evidence="12" id="KW-0804">Transcription</keyword>
<dbReference type="GO" id="GO:0140938">
    <property type="term" value="F:histone H3 methyltransferase activity"/>
    <property type="evidence" value="ECO:0007669"/>
    <property type="project" value="UniProtKB-ARBA"/>
</dbReference>
<feature type="region of interest" description="Disordered" evidence="14">
    <location>
        <begin position="276"/>
        <end position="339"/>
    </location>
</feature>
<keyword evidence="13" id="KW-0539">Nucleus</keyword>
<comment type="subcellular location">
    <subcellularLocation>
        <location evidence="2">Chromosome</location>
    </subcellularLocation>
    <subcellularLocation>
        <location evidence="1">Nucleus</location>
    </subcellularLocation>
</comment>
<dbReference type="CDD" id="cd15568">
    <property type="entry name" value="PHD5_NSD"/>
    <property type="match status" value="1"/>
</dbReference>
<dbReference type="Proteomes" id="UP000095280">
    <property type="component" value="Unplaced"/>
</dbReference>
<dbReference type="SMART" id="SM00293">
    <property type="entry name" value="PWWP"/>
    <property type="match status" value="2"/>
</dbReference>
<dbReference type="SMART" id="SM00508">
    <property type="entry name" value="PostSET"/>
    <property type="match status" value="1"/>
</dbReference>
<dbReference type="PROSITE" id="PS50868">
    <property type="entry name" value="POST_SET"/>
    <property type="match status" value="1"/>
</dbReference>
<keyword evidence="6" id="KW-0949">S-adenosyl-L-methionine</keyword>
<feature type="domain" description="AWS" evidence="18">
    <location>
        <begin position="728"/>
        <end position="778"/>
    </location>
</feature>
<keyword evidence="4" id="KW-0489">Methyltransferase</keyword>
<dbReference type="SMART" id="SM00249">
    <property type="entry name" value="PHD"/>
    <property type="match status" value="4"/>
</dbReference>
<evidence type="ECO:0000313" key="20">
    <source>
        <dbReference type="WBParaSite" id="maker-uti_cns_0003765-snap-gene-0.4-mRNA-1"/>
    </source>
</evidence>
<keyword evidence="5" id="KW-0808">Transferase</keyword>
<evidence type="ECO:0000256" key="9">
    <source>
        <dbReference type="ARBA" id="ARBA00022771"/>
    </source>
</evidence>
<feature type="domain" description="Post-SET" evidence="17">
    <location>
        <begin position="906"/>
        <end position="922"/>
    </location>
</feature>
<dbReference type="InterPro" id="IPR003616">
    <property type="entry name" value="Post-SET_dom"/>
</dbReference>
<evidence type="ECO:0000256" key="10">
    <source>
        <dbReference type="ARBA" id="ARBA00022833"/>
    </source>
</evidence>
<dbReference type="GO" id="GO:0008270">
    <property type="term" value="F:zinc ion binding"/>
    <property type="evidence" value="ECO:0007669"/>
    <property type="project" value="UniProtKB-KW"/>
</dbReference>
<feature type="domain" description="SET" evidence="15">
    <location>
        <begin position="780"/>
        <end position="899"/>
    </location>
</feature>
<dbReference type="InterPro" id="IPR046341">
    <property type="entry name" value="SET_dom_sf"/>
</dbReference>
<keyword evidence="11" id="KW-0805">Transcription regulation</keyword>
<dbReference type="InterPro" id="IPR017956">
    <property type="entry name" value="AT_hook_DNA-bd_motif"/>
</dbReference>
<keyword evidence="7" id="KW-0479">Metal-binding</keyword>
<evidence type="ECO:0000259" key="16">
    <source>
        <dbReference type="PROSITE" id="PS50812"/>
    </source>
</evidence>
<feature type="region of interest" description="Disordered" evidence="14">
    <location>
        <begin position="226"/>
        <end position="260"/>
    </location>
</feature>
<feature type="domain" description="PWWP" evidence="16">
    <location>
        <begin position="594"/>
        <end position="656"/>
    </location>
</feature>
<dbReference type="GO" id="GO:0005634">
    <property type="term" value="C:nucleus"/>
    <property type="evidence" value="ECO:0007669"/>
    <property type="project" value="UniProtKB-SubCell"/>
</dbReference>
<evidence type="ECO:0000256" key="7">
    <source>
        <dbReference type="ARBA" id="ARBA00022723"/>
    </source>
</evidence>
<dbReference type="InterPro" id="IPR001214">
    <property type="entry name" value="SET_dom"/>
</dbReference>
<reference evidence="20" key="1">
    <citation type="submission" date="2016-11" db="UniProtKB">
        <authorList>
            <consortium name="WormBaseParasite"/>
        </authorList>
    </citation>
    <scope>IDENTIFICATION</scope>
</reference>
<dbReference type="SUPFAM" id="SSF57903">
    <property type="entry name" value="FYVE/PHD zinc finger"/>
    <property type="match status" value="2"/>
</dbReference>
<feature type="compositionally biased region" description="Polar residues" evidence="14">
    <location>
        <begin position="23"/>
        <end position="32"/>
    </location>
</feature>
<feature type="region of interest" description="Disordered" evidence="14">
    <location>
        <begin position="935"/>
        <end position="961"/>
    </location>
</feature>
<dbReference type="InterPro" id="IPR050777">
    <property type="entry name" value="SET2_Histone-Lys_MeTrsfase"/>
</dbReference>
<dbReference type="SUPFAM" id="SSF82199">
    <property type="entry name" value="SET domain"/>
    <property type="match status" value="1"/>
</dbReference>
<dbReference type="CDD" id="cd05838">
    <property type="entry name" value="PWWP_NSD_rpt2"/>
    <property type="match status" value="1"/>
</dbReference>
<accession>A0A1I8H0A0</accession>
<dbReference type="Pfam" id="PF17982">
    <property type="entry name" value="C5HCH"/>
    <property type="match status" value="1"/>
</dbReference>
<keyword evidence="8" id="KW-0677">Repeat</keyword>
<evidence type="ECO:0000256" key="13">
    <source>
        <dbReference type="ARBA" id="ARBA00023242"/>
    </source>
</evidence>
<feature type="compositionally biased region" description="Low complexity" evidence="14">
    <location>
        <begin position="300"/>
        <end position="310"/>
    </location>
</feature>
<evidence type="ECO:0000259" key="17">
    <source>
        <dbReference type="PROSITE" id="PS50868"/>
    </source>
</evidence>
<dbReference type="GO" id="GO:0003677">
    <property type="term" value="F:DNA binding"/>
    <property type="evidence" value="ECO:0007669"/>
    <property type="project" value="InterPro"/>
</dbReference>
<name>A0A1I8H0A0_9PLAT</name>
<dbReference type="Pfam" id="PF22908">
    <property type="entry name" value="PHD_NSD"/>
    <property type="match status" value="1"/>
</dbReference>
<dbReference type="SMART" id="SM00317">
    <property type="entry name" value="SET"/>
    <property type="match status" value="1"/>
</dbReference>
<evidence type="ECO:0000313" key="19">
    <source>
        <dbReference type="Proteomes" id="UP000095280"/>
    </source>
</evidence>
<dbReference type="Gene3D" id="2.170.270.10">
    <property type="entry name" value="SET domain"/>
    <property type="match status" value="1"/>
</dbReference>
<keyword evidence="3" id="KW-0158">Chromosome</keyword>
<dbReference type="PROSITE" id="PS50280">
    <property type="entry name" value="SET"/>
    <property type="match status" value="1"/>
</dbReference>
<dbReference type="PROSITE" id="PS50812">
    <property type="entry name" value="PWWP"/>
    <property type="match status" value="2"/>
</dbReference>
<dbReference type="InterPro" id="IPR011011">
    <property type="entry name" value="Znf_FYVE_PHD"/>
</dbReference>
<dbReference type="Pfam" id="PF23004">
    <property type="entry name" value="PHDvar_NSD"/>
    <property type="match status" value="1"/>
</dbReference>
<dbReference type="GO" id="GO:0005694">
    <property type="term" value="C:chromosome"/>
    <property type="evidence" value="ECO:0007669"/>
    <property type="project" value="UniProtKB-SubCell"/>
</dbReference>
<evidence type="ECO:0000256" key="2">
    <source>
        <dbReference type="ARBA" id="ARBA00004286"/>
    </source>
</evidence>
<dbReference type="InterPro" id="IPR055197">
    <property type="entry name" value="PHDvar_NSD"/>
</dbReference>
<dbReference type="WBParaSite" id="maker-uti_cns_0003765-snap-gene-0.4-mRNA-1">
    <property type="protein sequence ID" value="maker-uti_cns_0003765-snap-gene-0.4-mRNA-1"/>
    <property type="gene ID" value="maker-uti_cns_0003765-snap-gene-0.4"/>
</dbReference>
<evidence type="ECO:0000259" key="18">
    <source>
        <dbReference type="PROSITE" id="PS51215"/>
    </source>
</evidence>
<evidence type="ECO:0000256" key="5">
    <source>
        <dbReference type="ARBA" id="ARBA00022679"/>
    </source>
</evidence>
<dbReference type="Gene3D" id="2.30.30.140">
    <property type="match status" value="2"/>
</dbReference>
<evidence type="ECO:0000259" key="15">
    <source>
        <dbReference type="PROSITE" id="PS50280"/>
    </source>
</evidence>
<protein>
    <submittedName>
        <fullName evidence="20">Histone-lysine N-methyltransferase</fullName>
    </submittedName>
</protein>
<dbReference type="GO" id="GO:0032259">
    <property type="term" value="P:methylation"/>
    <property type="evidence" value="ECO:0007669"/>
    <property type="project" value="UniProtKB-KW"/>
</dbReference>
<dbReference type="InterPro" id="IPR055198">
    <property type="entry name" value="NSD_PHD"/>
</dbReference>
<evidence type="ECO:0000256" key="14">
    <source>
        <dbReference type="SAM" id="MobiDB-lite"/>
    </source>
</evidence>
<evidence type="ECO:0000256" key="3">
    <source>
        <dbReference type="ARBA" id="ARBA00022454"/>
    </source>
</evidence>
<evidence type="ECO:0000256" key="6">
    <source>
        <dbReference type="ARBA" id="ARBA00022691"/>
    </source>
</evidence>
<evidence type="ECO:0000256" key="1">
    <source>
        <dbReference type="ARBA" id="ARBA00004123"/>
    </source>
</evidence>
<proteinExistence type="predicted"/>
<dbReference type="FunFam" id="2.170.270.10:FF:000002">
    <property type="entry name" value="Histone-lysine N-methyltransferase"/>
    <property type="match status" value="1"/>
</dbReference>
<dbReference type="Pfam" id="PF00855">
    <property type="entry name" value="PWWP"/>
    <property type="match status" value="2"/>
</dbReference>
<feature type="domain" description="PWWP" evidence="16">
    <location>
        <begin position="46"/>
        <end position="110"/>
    </location>
</feature>
<sequence>MEEFSPPAADVSQEEASALPPQHSLQFVSQSEPVEPELIEGQKYRLGDMLWAKVGSHPYWPCMIYYGPHSGNTICRPHGKAKVAYHVQFFGPLVERAWVPDNVNLLPYEGKDGYDDYVAEQTRKGGKSAAAHFDVKARIAPAWEASWREAELAYAMDRAERMARFGRVYVDKPAKQVQRTPAPAAGKKRGRPRKSVSSSTDEAGKPSASGVCSPAASASTTAEVAEMSQFSGASPPKKRVKRTKITLASPPPPGSAADGATQLESVFDDVIGGVGDDADEVEVKNGHAPAAAKRRRGRPSKSAVQQQQQQNGATEQDSDSGESGGTEKSNGDPTPVAAPDGRFEFQRLLHAPSSVKRAPVCSKCELGGEVIPCDSCCLQFHAVCLADGAAAADAADGEAGAKKCADCAAGRQLCFLCKQDAGDKRMLRCHINGCGKQYHDACAGSMPFAKVESRGLVCPQHACLACCVDAPSSAPGSSGRATGAAKLVRCVRCPAAYHGGDFCVPAGSEELSETCIVCPEHLRDKAAKTINVAWCFICSQIPGFIFNLLLFTQGGSLVCCERCPASFHPECLKLSELPEQFTCDDCRMGRQPRYGDIVWVKVGHFRWWPCEILYPDHAPLNIQRMAHQKGTFPVHFFGTDEYYWVHKGRVFEFEDGDLGDLRKTQGSSRLVQLFKEGVRLAQEACRLFREMRENRDKMEQSKKPPPYKFIRTNYPFGNARVYKAADLSELHRCDCSADSQEPCGSDSDCMNRVLYYECHPGLCAAKDRCLNQRFVKREYPTQAVFKTNQGGRGWGLKAMQDIAKGEFVNEYVGDLIDEEEAKKRLSWAHDHGVTNFYMLTLDKGRIIDAGPKGNLSRFMNHSCSPNLVTQKWSVNGDLRIGLFALRDIKAGEELTFNYNFECLGAEKLACQCGAENCSGFLGVRPRSSANLLRDAAASSGGGGGGGGDGAESGKKRRRTKGVASGTTGAVCKVVYEDTCYRCCDGGEMIMCDKEACPKVYHLGCLGLSKAPSGKWYCPWHHCDECGRPATVLCSECPGSYCAEHADSRIFQMPAGTAAGGGVINVCCEHDDLLVAYQASEGKENGD</sequence>
<keyword evidence="9" id="KW-0863">Zinc-finger</keyword>
<organism evidence="19 20">
    <name type="scientific">Macrostomum lignano</name>
    <dbReference type="NCBI Taxonomy" id="282301"/>
    <lineage>
        <taxon>Eukaryota</taxon>
        <taxon>Metazoa</taxon>
        <taxon>Spiralia</taxon>
        <taxon>Lophotrochozoa</taxon>
        <taxon>Platyhelminthes</taxon>
        <taxon>Rhabditophora</taxon>
        <taxon>Macrostomorpha</taxon>
        <taxon>Macrostomida</taxon>
        <taxon>Macrostomidae</taxon>
        <taxon>Macrostomum</taxon>
    </lineage>
</organism>
<dbReference type="SMART" id="SM00384">
    <property type="entry name" value="AT_hook"/>
    <property type="match status" value="2"/>
</dbReference>
<dbReference type="SUPFAM" id="SSF63748">
    <property type="entry name" value="Tudor/PWWP/MBT"/>
    <property type="match status" value="2"/>
</dbReference>
<dbReference type="Pfam" id="PF00856">
    <property type="entry name" value="SET"/>
    <property type="match status" value="1"/>
</dbReference>
<evidence type="ECO:0000256" key="12">
    <source>
        <dbReference type="ARBA" id="ARBA00023163"/>
    </source>
</evidence>
<keyword evidence="19" id="KW-1185">Reference proteome</keyword>
<evidence type="ECO:0000256" key="11">
    <source>
        <dbReference type="ARBA" id="ARBA00023015"/>
    </source>
</evidence>
<dbReference type="InterPro" id="IPR000313">
    <property type="entry name" value="PWWP_dom"/>
</dbReference>
<dbReference type="AlphaFoldDB" id="A0A1I8H0A0"/>
<dbReference type="InterPro" id="IPR006560">
    <property type="entry name" value="AWS_dom"/>
</dbReference>